<reference evidence="1 2" key="1">
    <citation type="submission" date="2021-06" db="EMBL/GenBank/DDBJ databases">
        <title>Caerostris extrusa draft genome.</title>
        <authorList>
            <person name="Kono N."/>
            <person name="Arakawa K."/>
        </authorList>
    </citation>
    <scope>NUCLEOTIDE SEQUENCE [LARGE SCALE GENOMIC DNA]</scope>
</reference>
<dbReference type="AlphaFoldDB" id="A0AAV4SYX2"/>
<evidence type="ECO:0000313" key="2">
    <source>
        <dbReference type="Proteomes" id="UP001054945"/>
    </source>
</evidence>
<comment type="caution">
    <text evidence="1">The sequence shown here is derived from an EMBL/GenBank/DDBJ whole genome shotgun (WGS) entry which is preliminary data.</text>
</comment>
<dbReference type="EMBL" id="BPLR01010387">
    <property type="protein sequence ID" value="GIY38995.1"/>
    <property type="molecule type" value="Genomic_DNA"/>
</dbReference>
<organism evidence="1 2">
    <name type="scientific">Caerostris extrusa</name>
    <name type="common">Bark spider</name>
    <name type="synonym">Caerostris bankana</name>
    <dbReference type="NCBI Taxonomy" id="172846"/>
    <lineage>
        <taxon>Eukaryota</taxon>
        <taxon>Metazoa</taxon>
        <taxon>Ecdysozoa</taxon>
        <taxon>Arthropoda</taxon>
        <taxon>Chelicerata</taxon>
        <taxon>Arachnida</taxon>
        <taxon>Araneae</taxon>
        <taxon>Araneomorphae</taxon>
        <taxon>Entelegynae</taxon>
        <taxon>Araneoidea</taxon>
        <taxon>Araneidae</taxon>
        <taxon>Caerostris</taxon>
    </lineage>
</organism>
<evidence type="ECO:0000313" key="1">
    <source>
        <dbReference type="EMBL" id="GIY38995.1"/>
    </source>
</evidence>
<dbReference type="Proteomes" id="UP001054945">
    <property type="component" value="Unassembled WGS sequence"/>
</dbReference>
<name>A0AAV4SYX2_CAEEX</name>
<accession>A0AAV4SYX2</accession>
<protein>
    <submittedName>
        <fullName evidence="1">Uncharacterized protein</fullName>
    </submittedName>
</protein>
<proteinExistence type="predicted"/>
<gene>
    <name evidence="1" type="ORF">CEXT_579211</name>
</gene>
<keyword evidence="2" id="KW-1185">Reference proteome</keyword>
<sequence>MLAHVNLRRIDIGQYRRKVNLMSITLCIKTFPLGEKSAFSFSAPGRKKGHEKVKRLHFKIRQVKLNDGVKDSRNMVSDKIMS</sequence>